<accession>S8CAK0</accession>
<comment type="caution">
    <text evidence="1">The sequence shown here is derived from an EMBL/GenBank/DDBJ whole genome shotgun (WGS) entry which is preliminary data.</text>
</comment>
<sequence length="50" mass="6094">MRLVFFMIQSMRKVLFHYTFFIVTCWSINYQPLLLPLQLLQDKGSKVVHY</sequence>
<dbReference type="AlphaFoldDB" id="S8CAK0"/>
<dbReference type="EMBL" id="AUSU01005148">
    <property type="protein sequence ID" value="EPS63934.1"/>
    <property type="molecule type" value="Genomic_DNA"/>
</dbReference>
<name>S8CAK0_9LAMI</name>
<proteinExistence type="predicted"/>
<reference evidence="1 2" key="1">
    <citation type="journal article" date="2013" name="BMC Genomics">
        <title>The miniature genome of a carnivorous plant Genlisea aurea contains a low number of genes and short non-coding sequences.</title>
        <authorList>
            <person name="Leushkin E.V."/>
            <person name="Sutormin R.A."/>
            <person name="Nabieva E.R."/>
            <person name="Penin A.A."/>
            <person name="Kondrashov A.S."/>
            <person name="Logacheva M.D."/>
        </authorList>
    </citation>
    <scope>NUCLEOTIDE SEQUENCE [LARGE SCALE GENOMIC DNA]</scope>
</reference>
<keyword evidence="2" id="KW-1185">Reference proteome</keyword>
<evidence type="ECO:0000313" key="2">
    <source>
        <dbReference type="Proteomes" id="UP000015453"/>
    </source>
</evidence>
<evidence type="ECO:0000313" key="1">
    <source>
        <dbReference type="EMBL" id="EPS63934.1"/>
    </source>
</evidence>
<organism evidence="1 2">
    <name type="scientific">Genlisea aurea</name>
    <dbReference type="NCBI Taxonomy" id="192259"/>
    <lineage>
        <taxon>Eukaryota</taxon>
        <taxon>Viridiplantae</taxon>
        <taxon>Streptophyta</taxon>
        <taxon>Embryophyta</taxon>
        <taxon>Tracheophyta</taxon>
        <taxon>Spermatophyta</taxon>
        <taxon>Magnoliopsida</taxon>
        <taxon>eudicotyledons</taxon>
        <taxon>Gunneridae</taxon>
        <taxon>Pentapetalae</taxon>
        <taxon>asterids</taxon>
        <taxon>lamiids</taxon>
        <taxon>Lamiales</taxon>
        <taxon>Lentibulariaceae</taxon>
        <taxon>Genlisea</taxon>
    </lineage>
</organism>
<dbReference type="Proteomes" id="UP000015453">
    <property type="component" value="Unassembled WGS sequence"/>
</dbReference>
<gene>
    <name evidence="1" type="ORF">M569_10848</name>
</gene>
<protein>
    <submittedName>
        <fullName evidence="1">Uncharacterized protein</fullName>
    </submittedName>
</protein>